<dbReference type="AlphaFoldDB" id="A0A917A1P0"/>
<dbReference type="EMBL" id="BMFJ01000001">
    <property type="protein sequence ID" value="GGE22361.1"/>
    <property type="molecule type" value="Genomic_DNA"/>
</dbReference>
<keyword evidence="1" id="KW-0812">Transmembrane</keyword>
<name>A0A917A1P0_9RHOB</name>
<dbReference type="SUPFAM" id="SSF63829">
    <property type="entry name" value="Calcium-dependent phosphotriesterase"/>
    <property type="match status" value="1"/>
</dbReference>
<evidence type="ECO:0000256" key="2">
    <source>
        <dbReference type="SAM" id="SignalP"/>
    </source>
</evidence>
<protein>
    <recommendedName>
        <fullName evidence="5">VPLPA-CTERM protein sorting domain-containing protein</fullName>
    </recommendedName>
</protein>
<feature type="signal peptide" evidence="2">
    <location>
        <begin position="1"/>
        <end position="20"/>
    </location>
</feature>
<accession>A0A917A1P0</accession>
<evidence type="ECO:0008006" key="5">
    <source>
        <dbReference type="Google" id="ProtNLM"/>
    </source>
</evidence>
<evidence type="ECO:0000313" key="4">
    <source>
        <dbReference type="Proteomes" id="UP000612855"/>
    </source>
</evidence>
<evidence type="ECO:0000256" key="1">
    <source>
        <dbReference type="SAM" id="Phobius"/>
    </source>
</evidence>
<reference evidence="4" key="1">
    <citation type="journal article" date="2019" name="Int. J. Syst. Evol. Microbiol.">
        <title>The Global Catalogue of Microorganisms (GCM) 10K type strain sequencing project: providing services to taxonomists for standard genome sequencing and annotation.</title>
        <authorList>
            <consortium name="The Broad Institute Genomics Platform"/>
            <consortium name="The Broad Institute Genome Sequencing Center for Infectious Disease"/>
            <person name="Wu L."/>
            <person name="Ma J."/>
        </authorList>
    </citation>
    <scope>NUCLEOTIDE SEQUENCE [LARGE SCALE GENOMIC DNA]</scope>
    <source>
        <strain evidence="4">CGMCC 1.12664</strain>
    </source>
</reference>
<feature type="chain" id="PRO_5036927100" description="VPLPA-CTERM protein sorting domain-containing protein" evidence="2">
    <location>
        <begin position="21"/>
        <end position="273"/>
    </location>
</feature>
<proteinExistence type="predicted"/>
<keyword evidence="4" id="KW-1185">Reference proteome</keyword>
<gene>
    <name evidence="3" type="ORF">GCM10011360_08590</name>
</gene>
<evidence type="ECO:0000313" key="3">
    <source>
        <dbReference type="EMBL" id="GGE22361.1"/>
    </source>
</evidence>
<comment type="caution">
    <text evidence="3">The sequence shown here is derived from an EMBL/GenBank/DDBJ whole genome shotgun (WGS) entry which is preliminary data.</text>
</comment>
<keyword evidence="1" id="KW-0472">Membrane</keyword>
<organism evidence="3 4">
    <name type="scientific">Primorskyibacter flagellatus</name>
    <dbReference type="NCBI Taxonomy" id="1387277"/>
    <lineage>
        <taxon>Bacteria</taxon>
        <taxon>Pseudomonadati</taxon>
        <taxon>Pseudomonadota</taxon>
        <taxon>Alphaproteobacteria</taxon>
        <taxon>Rhodobacterales</taxon>
        <taxon>Roseobacteraceae</taxon>
        <taxon>Primorskyibacter</taxon>
    </lineage>
</organism>
<sequence length="273" mass="27504">MTKKLLGLALLPFLASGVQAATFTAFSSLEDGIVSIDSDTGTVTSIGGDYTATLTTALSGMAYDSNGVLWGIAGSPFANVSIGTIDPATGDYTLIGTDNIGSLSGAAFGPDDTLYSRDGRSPHDVIASISKTDAVPTFVGSFGVAATVGFAMTLDGLFGYSVNVFTDELLRYDFTLDTTTTIGVTSAGISALAFAGSTLYATTDTGTDSLISIDTGTGAELSRVALSSGIFTNIRALAAVPASAPAIPVPAAGLLLLSALGGLCIRRGRQAPK</sequence>
<keyword evidence="1" id="KW-1133">Transmembrane helix</keyword>
<dbReference type="RefSeq" id="WP_188476434.1">
    <property type="nucleotide sequence ID" value="NZ_BMFJ01000001.1"/>
</dbReference>
<keyword evidence="2" id="KW-0732">Signal</keyword>
<dbReference type="Proteomes" id="UP000612855">
    <property type="component" value="Unassembled WGS sequence"/>
</dbReference>
<feature type="transmembrane region" description="Helical" evidence="1">
    <location>
        <begin position="247"/>
        <end position="265"/>
    </location>
</feature>